<dbReference type="Proteomes" id="UP000800035">
    <property type="component" value="Unassembled WGS sequence"/>
</dbReference>
<keyword evidence="3" id="KW-1133">Transmembrane helix</keyword>
<evidence type="ECO:0000256" key="2">
    <source>
        <dbReference type="SAM" id="MobiDB-lite"/>
    </source>
</evidence>
<keyword evidence="3" id="KW-0472">Membrane</keyword>
<gene>
    <name evidence="4" type="ORF">CC80DRAFT_440307</name>
</gene>
<feature type="compositionally biased region" description="Basic residues" evidence="2">
    <location>
        <begin position="9"/>
        <end position="34"/>
    </location>
</feature>
<dbReference type="EMBL" id="ML976985">
    <property type="protein sequence ID" value="KAF1959081.1"/>
    <property type="molecule type" value="Genomic_DNA"/>
</dbReference>
<organism evidence="4 5">
    <name type="scientific">Byssothecium circinans</name>
    <dbReference type="NCBI Taxonomy" id="147558"/>
    <lineage>
        <taxon>Eukaryota</taxon>
        <taxon>Fungi</taxon>
        <taxon>Dikarya</taxon>
        <taxon>Ascomycota</taxon>
        <taxon>Pezizomycotina</taxon>
        <taxon>Dothideomycetes</taxon>
        <taxon>Pleosporomycetidae</taxon>
        <taxon>Pleosporales</taxon>
        <taxon>Massarineae</taxon>
        <taxon>Massarinaceae</taxon>
        <taxon>Byssothecium</taxon>
    </lineage>
</organism>
<evidence type="ECO:0000256" key="1">
    <source>
        <dbReference type="SAM" id="Coils"/>
    </source>
</evidence>
<feature type="coiled-coil region" evidence="1">
    <location>
        <begin position="189"/>
        <end position="223"/>
    </location>
</feature>
<evidence type="ECO:0000256" key="3">
    <source>
        <dbReference type="SAM" id="Phobius"/>
    </source>
</evidence>
<keyword evidence="3" id="KW-0812">Transmembrane</keyword>
<feature type="region of interest" description="Disordered" evidence="2">
    <location>
        <begin position="1"/>
        <end position="121"/>
    </location>
</feature>
<name>A0A6A5U2E6_9PLEO</name>
<evidence type="ECO:0000313" key="4">
    <source>
        <dbReference type="EMBL" id="KAF1959081.1"/>
    </source>
</evidence>
<accession>A0A6A5U2E6</accession>
<feature type="compositionally biased region" description="Basic and acidic residues" evidence="2">
    <location>
        <begin position="81"/>
        <end position="116"/>
    </location>
</feature>
<dbReference type="AlphaFoldDB" id="A0A6A5U2E6"/>
<keyword evidence="1" id="KW-0175">Coiled coil</keyword>
<sequence>MSTDPAVSKKSHLHLHNHSHRHHHHRHSSRHHAKGAVQSAIQLHPPTSFGDLLNKAKGSGSSTPAHTRSRRASVQVDAQTEDGKARRQEREDRKPVRREDVEVERGRVKARDEELRSSLQTLSNQSLKTSRRLDDTYYSLLERVSHLRQTLGNLQDLAGLTKELHENFDADTKQITEEIKGQFDSFGNFQEQQEQVTALEARIKAGREKADGLNARLTEAKKRVEARAKSEAELEARNTRRLRILWAIIGTVALVILLAIVFQQFKPLHANHPHKALNFISREETPDAPISDIAKEAVFSSSSTTPGVRIETPTQSQSLTELGIDERFRVFDEL</sequence>
<protein>
    <submittedName>
        <fullName evidence="4">Uncharacterized protein</fullName>
    </submittedName>
</protein>
<proteinExistence type="predicted"/>
<evidence type="ECO:0000313" key="5">
    <source>
        <dbReference type="Proteomes" id="UP000800035"/>
    </source>
</evidence>
<feature type="transmembrane region" description="Helical" evidence="3">
    <location>
        <begin position="244"/>
        <end position="265"/>
    </location>
</feature>
<reference evidence="4" key="1">
    <citation type="journal article" date="2020" name="Stud. Mycol.">
        <title>101 Dothideomycetes genomes: a test case for predicting lifestyles and emergence of pathogens.</title>
        <authorList>
            <person name="Haridas S."/>
            <person name="Albert R."/>
            <person name="Binder M."/>
            <person name="Bloem J."/>
            <person name="Labutti K."/>
            <person name="Salamov A."/>
            <person name="Andreopoulos B."/>
            <person name="Baker S."/>
            <person name="Barry K."/>
            <person name="Bills G."/>
            <person name="Bluhm B."/>
            <person name="Cannon C."/>
            <person name="Castanera R."/>
            <person name="Culley D."/>
            <person name="Daum C."/>
            <person name="Ezra D."/>
            <person name="Gonzalez J."/>
            <person name="Henrissat B."/>
            <person name="Kuo A."/>
            <person name="Liang C."/>
            <person name="Lipzen A."/>
            <person name="Lutzoni F."/>
            <person name="Magnuson J."/>
            <person name="Mondo S."/>
            <person name="Nolan M."/>
            <person name="Ohm R."/>
            <person name="Pangilinan J."/>
            <person name="Park H.-J."/>
            <person name="Ramirez L."/>
            <person name="Alfaro M."/>
            <person name="Sun H."/>
            <person name="Tritt A."/>
            <person name="Yoshinaga Y."/>
            <person name="Zwiers L.-H."/>
            <person name="Turgeon B."/>
            <person name="Goodwin S."/>
            <person name="Spatafora J."/>
            <person name="Crous P."/>
            <person name="Grigoriev I."/>
        </authorList>
    </citation>
    <scope>NUCLEOTIDE SEQUENCE</scope>
    <source>
        <strain evidence="4">CBS 675.92</strain>
    </source>
</reference>
<dbReference type="OrthoDB" id="5419542at2759"/>
<keyword evidence="5" id="KW-1185">Reference proteome</keyword>